<evidence type="ECO:0000259" key="1">
    <source>
        <dbReference type="Pfam" id="PF01048"/>
    </source>
</evidence>
<dbReference type="STRING" id="1653476.THC_0744"/>
<dbReference type="GO" id="GO:0009116">
    <property type="term" value="P:nucleoside metabolic process"/>
    <property type="evidence" value="ECO:0007669"/>
    <property type="project" value="InterPro"/>
</dbReference>
<dbReference type="Pfam" id="PF01048">
    <property type="entry name" value="PNP_UDP_1"/>
    <property type="match status" value="1"/>
</dbReference>
<dbReference type="KEGG" id="cthi:THC_0744"/>
<dbReference type="GO" id="GO:0003824">
    <property type="term" value="F:catalytic activity"/>
    <property type="evidence" value="ECO:0007669"/>
    <property type="project" value="InterPro"/>
</dbReference>
<dbReference type="EMBL" id="AP014945">
    <property type="protein sequence ID" value="BAU23135.1"/>
    <property type="molecule type" value="Genomic_DNA"/>
</dbReference>
<organism evidence="2 3">
    <name type="scientific">Caldimicrobium thiodismutans</name>
    <dbReference type="NCBI Taxonomy" id="1653476"/>
    <lineage>
        <taxon>Bacteria</taxon>
        <taxon>Pseudomonadati</taxon>
        <taxon>Thermodesulfobacteriota</taxon>
        <taxon>Thermodesulfobacteria</taxon>
        <taxon>Thermodesulfobacteriales</taxon>
        <taxon>Thermodesulfobacteriaceae</taxon>
        <taxon>Caldimicrobium</taxon>
    </lineage>
</organism>
<dbReference type="AlphaFoldDB" id="A0A0U5AXG8"/>
<accession>A0A0U5AXG8</accession>
<dbReference type="Gene3D" id="3.40.50.1580">
    <property type="entry name" value="Nucleoside phosphorylase domain"/>
    <property type="match status" value="1"/>
</dbReference>
<protein>
    <recommendedName>
        <fullName evidence="1">Nucleoside phosphorylase domain-containing protein</fullName>
    </recommendedName>
</protein>
<dbReference type="InterPro" id="IPR000845">
    <property type="entry name" value="Nucleoside_phosphorylase_d"/>
</dbReference>
<evidence type="ECO:0000313" key="2">
    <source>
        <dbReference type="EMBL" id="BAU23135.1"/>
    </source>
</evidence>
<name>A0A0U5AXG8_9BACT</name>
<evidence type="ECO:0000313" key="3">
    <source>
        <dbReference type="Proteomes" id="UP000068196"/>
    </source>
</evidence>
<dbReference type="InterPro" id="IPR035994">
    <property type="entry name" value="Nucleoside_phosphorylase_sf"/>
</dbReference>
<dbReference type="OrthoDB" id="9798924at2"/>
<reference evidence="3" key="2">
    <citation type="journal article" date="2016" name="Int. J. Syst. Evol. Microbiol.">
        <title>Caldimicrobium thiodismutans sp. nov., a sulfur-disproportionating bacterium isolated from a hot spring.</title>
        <authorList>
            <person name="Kojima H."/>
            <person name="Umezawa K."/>
            <person name="Fukui M."/>
        </authorList>
    </citation>
    <scope>NUCLEOTIDE SEQUENCE [LARGE SCALE GENOMIC DNA]</scope>
    <source>
        <strain evidence="3">TF1</strain>
    </source>
</reference>
<dbReference type="SUPFAM" id="SSF53167">
    <property type="entry name" value="Purine and uridine phosphorylases"/>
    <property type="match status" value="1"/>
</dbReference>
<reference evidence="2 3" key="1">
    <citation type="journal article" date="2016" name="Int. J. Syst. Evol. Microbiol.">
        <title>Caldimicrobium thiodismutans sp. nov., a sulfur-disproportionating bacterium isolated from a hot spring, and emended description of the genus Caldimicrobium.</title>
        <authorList>
            <person name="Kojima H."/>
            <person name="Umezawa K."/>
            <person name="Fukui M."/>
        </authorList>
    </citation>
    <scope>NUCLEOTIDE SEQUENCE [LARGE SCALE GENOMIC DNA]</scope>
    <source>
        <strain evidence="2 3">TF1</strain>
    </source>
</reference>
<sequence>MFLPPIKISFIRKAIIFAPLPEWKYYSKKFEEGQHFSWLNINFKFLRGNNLLVGPVLSSPALALLIEFLKEKGVEKLLFLGWAGKSPFASIVVGELLLSEKALSLEGTSKFYFKNKKIFSTDKKFFQKISNLLREFNIFYRIGTILTVDAPQVVEKNLNDFKLQLMKVQAMDMETSALYALSNFYKIKAVALHFITDELGKLSTLRPEKMLTQTRENLFLFFRNFLENDL</sequence>
<gene>
    <name evidence="2" type="ORF">THC_0744</name>
</gene>
<dbReference type="Proteomes" id="UP000068196">
    <property type="component" value="Chromosome"/>
</dbReference>
<feature type="domain" description="Nucleoside phosphorylase" evidence="1">
    <location>
        <begin position="54"/>
        <end position="225"/>
    </location>
</feature>
<proteinExistence type="predicted"/>
<dbReference type="RefSeq" id="WP_068513513.1">
    <property type="nucleotide sequence ID" value="NZ_AP014945.1"/>
</dbReference>
<keyword evidence="3" id="KW-1185">Reference proteome</keyword>